<dbReference type="Gene3D" id="3.40.30.10">
    <property type="entry name" value="Glutaredoxin"/>
    <property type="match status" value="2"/>
</dbReference>
<dbReference type="RefSeq" id="XP_001330604.1">
    <property type="nucleotide sequence ID" value="XM_001330568.1"/>
</dbReference>
<reference evidence="1" key="1">
    <citation type="submission" date="2006-10" db="EMBL/GenBank/DDBJ databases">
        <authorList>
            <person name="Amadeo P."/>
            <person name="Zhao Q."/>
            <person name="Wortman J."/>
            <person name="Fraser-Liggett C."/>
            <person name="Carlton J."/>
        </authorList>
    </citation>
    <scope>NUCLEOTIDE SEQUENCE</scope>
    <source>
        <strain evidence="1">G3</strain>
    </source>
</reference>
<evidence type="ECO:0008006" key="3">
    <source>
        <dbReference type="Google" id="ProtNLM"/>
    </source>
</evidence>
<evidence type="ECO:0000313" key="1">
    <source>
        <dbReference type="EMBL" id="EAY02245.1"/>
    </source>
</evidence>
<name>A2EYN2_TRIV3</name>
<gene>
    <name evidence="1" type="ORF">TVAG_438360</name>
</gene>
<dbReference type="PANTHER" id="PTHR45184:SF1">
    <property type="entry name" value="DNAJ PROTEIN ERDJ3A"/>
    <property type="match status" value="1"/>
</dbReference>
<dbReference type="VEuPathDB" id="TrichDB:TVAG_438360"/>
<dbReference type="SUPFAM" id="SSF52833">
    <property type="entry name" value="Thioredoxin-like"/>
    <property type="match status" value="2"/>
</dbReference>
<protein>
    <recommendedName>
        <fullName evidence="3">Thioredoxin domain-containing protein</fullName>
    </recommendedName>
</protein>
<dbReference type="VEuPathDB" id="TrichDB:TVAGG3_0672200"/>
<dbReference type="AlphaFoldDB" id="A2EYN2"/>
<organism evidence="1 2">
    <name type="scientific">Trichomonas vaginalis (strain ATCC PRA-98 / G3)</name>
    <dbReference type="NCBI Taxonomy" id="412133"/>
    <lineage>
        <taxon>Eukaryota</taxon>
        <taxon>Metamonada</taxon>
        <taxon>Parabasalia</taxon>
        <taxon>Trichomonadida</taxon>
        <taxon>Trichomonadidae</taxon>
        <taxon>Trichomonas</taxon>
    </lineage>
</organism>
<dbReference type="PANTHER" id="PTHR45184">
    <property type="entry name" value="DNAJ PROTEIN ERDJ3A"/>
    <property type="match status" value="1"/>
</dbReference>
<proteinExistence type="predicted"/>
<dbReference type="KEGG" id="tva:4760081"/>
<dbReference type="InterPro" id="IPR036249">
    <property type="entry name" value="Thioredoxin-like_sf"/>
</dbReference>
<dbReference type="EMBL" id="DS113542">
    <property type="protein sequence ID" value="EAY02245.1"/>
    <property type="molecule type" value="Genomic_DNA"/>
</dbReference>
<keyword evidence="2" id="KW-1185">Reference proteome</keyword>
<dbReference type="Proteomes" id="UP000001542">
    <property type="component" value="Unassembled WGS sequence"/>
</dbReference>
<evidence type="ECO:0000313" key="2">
    <source>
        <dbReference type="Proteomes" id="UP000001542"/>
    </source>
</evidence>
<reference evidence="1" key="2">
    <citation type="journal article" date="2007" name="Science">
        <title>Draft genome sequence of the sexually transmitted pathogen Trichomonas vaginalis.</title>
        <authorList>
            <person name="Carlton J.M."/>
            <person name="Hirt R.P."/>
            <person name="Silva J.C."/>
            <person name="Delcher A.L."/>
            <person name="Schatz M."/>
            <person name="Zhao Q."/>
            <person name="Wortman J.R."/>
            <person name="Bidwell S.L."/>
            <person name="Alsmark U.C.M."/>
            <person name="Besteiro S."/>
            <person name="Sicheritz-Ponten T."/>
            <person name="Noel C.J."/>
            <person name="Dacks J.B."/>
            <person name="Foster P.G."/>
            <person name="Simillion C."/>
            <person name="Van de Peer Y."/>
            <person name="Miranda-Saavedra D."/>
            <person name="Barton G.J."/>
            <person name="Westrop G.D."/>
            <person name="Mueller S."/>
            <person name="Dessi D."/>
            <person name="Fiori P.L."/>
            <person name="Ren Q."/>
            <person name="Paulsen I."/>
            <person name="Zhang H."/>
            <person name="Bastida-Corcuera F.D."/>
            <person name="Simoes-Barbosa A."/>
            <person name="Brown M.T."/>
            <person name="Hayes R.D."/>
            <person name="Mukherjee M."/>
            <person name="Okumura C.Y."/>
            <person name="Schneider R."/>
            <person name="Smith A.J."/>
            <person name="Vanacova S."/>
            <person name="Villalvazo M."/>
            <person name="Haas B.J."/>
            <person name="Pertea M."/>
            <person name="Feldblyum T.V."/>
            <person name="Utterback T.R."/>
            <person name="Shu C.L."/>
            <person name="Osoegawa K."/>
            <person name="de Jong P.J."/>
            <person name="Hrdy I."/>
            <person name="Horvathova L."/>
            <person name="Zubacova Z."/>
            <person name="Dolezal P."/>
            <person name="Malik S.B."/>
            <person name="Logsdon J.M. Jr."/>
            <person name="Henze K."/>
            <person name="Gupta A."/>
            <person name="Wang C.C."/>
            <person name="Dunne R.L."/>
            <person name="Upcroft J.A."/>
            <person name="Upcroft P."/>
            <person name="White O."/>
            <person name="Salzberg S.L."/>
            <person name="Tang P."/>
            <person name="Chiu C.-H."/>
            <person name="Lee Y.-S."/>
            <person name="Embley T.M."/>
            <person name="Coombs G.H."/>
            <person name="Mottram J.C."/>
            <person name="Tachezy J."/>
            <person name="Fraser-Liggett C.M."/>
            <person name="Johnson P.J."/>
        </authorList>
    </citation>
    <scope>NUCLEOTIDE SEQUENCE [LARGE SCALE GENOMIC DNA]</scope>
    <source>
        <strain evidence="1">G3</strain>
    </source>
</reference>
<dbReference type="InterPro" id="IPR052842">
    <property type="entry name" value="ER_Co-chaperone"/>
</dbReference>
<dbReference type="SMR" id="A2EYN2"/>
<accession>A2EYN2</accession>
<dbReference type="InParanoid" id="A2EYN2"/>
<sequence>MIGLLFGVASAKSLYSTLYDVENEKPYVVLFVTPKNEYVDQYESEFNSTRDDLGDICNFIKVDVNKELLLGTRLRIIYTPVIYVFWQGKAHFFPNTEVTKDKIYSFIAQIIGKSVPMLKETDIATKKPLVAMFTKRLKAPTALSFAQFNLSLTDIRFAWTNNKKVIDAFRVNDIPSVYFFKDGIRKKYDGQTDAKKFIEEIRKHFNVTELNQAEKDAIKQARFEL</sequence>